<feature type="region of interest" description="Disordered" evidence="1">
    <location>
        <begin position="109"/>
        <end position="161"/>
    </location>
</feature>
<evidence type="ECO:0000256" key="1">
    <source>
        <dbReference type="SAM" id="MobiDB-lite"/>
    </source>
</evidence>
<proteinExistence type="predicted"/>
<dbReference type="Proteomes" id="UP000030746">
    <property type="component" value="Unassembled WGS sequence"/>
</dbReference>
<dbReference type="AlphaFoldDB" id="V4AYX2"/>
<dbReference type="HOGENOM" id="CLU_529234_0_0_1"/>
<feature type="compositionally biased region" description="Acidic residues" evidence="1">
    <location>
        <begin position="232"/>
        <end position="244"/>
    </location>
</feature>
<evidence type="ECO:0000313" key="2">
    <source>
        <dbReference type="EMBL" id="ESO98911.1"/>
    </source>
</evidence>
<keyword evidence="3" id="KW-1185">Reference proteome</keyword>
<feature type="region of interest" description="Disordered" evidence="1">
    <location>
        <begin position="61"/>
        <end position="83"/>
    </location>
</feature>
<organism evidence="2 3">
    <name type="scientific">Lottia gigantea</name>
    <name type="common">Giant owl limpet</name>
    <dbReference type="NCBI Taxonomy" id="225164"/>
    <lineage>
        <taxon>Eukaryota</taxon>
        <taxon>Metazoa</taxon>
        <taxon>Spiralia</taxon>
        <taxon>Lophotrochozoa</taxon>
        <taxon>Mollusca</taxon>
        <taxon>Gastropoda</taxon>
        <taxon>Patellogastropoda</taxon>
        <taxon>Lottioidea</taxon>
        <taxon>Lottiidae</taxon>
        <taxon>Lottia</taxon>
    </lineage>
</organism>
<feature type="compositionally biased region" description="Basic and acidic residues" evidence="1">
    <location>
        <begin position="152"/>
        <end position="161"/>
    </location>
</feature>
<feature type="compositionally biased region" description="Polar residues" evidence="1">
    <location>
        <begin position="61"/>
        <end position="70"/>
    </location>
</feature>
<dbReference type="KEGG" id="lgi:LOTGIDRAFT_231242"/>
<feature type="compositionally biased region" description="Polar residues" evidence="1">
    <location>
        <begin position="137"/>
        <end position="147"/>
    </location>
</feature>
<name>V4AYX2_LOTGI</name>
<sequence length="515" mass="56595">MEDYTRTEVTTYTNGVDNNRLSDVEDAVVTAFDSLDKIQNGDSDNEQIVAVTKTITSYSHDTRDISATPSEHTEEHTQRIHSNDVDLTNEADWRISKVVDLNHGSYLGDFENDSHQSDYSDSETPEVDSHPGHVDDSTVSDFFTTSPEPEDSEHRLSMRSDTEEVIRPYGGGLAVAPNPSRLEIAQESDTSFHNDDNESNADDGGYTPPPPVHSAITDSDVLITSEMRNPDDGMDVSGDVDNEFDVGLPEVPLEAEADSKEHEESGQGGMLDTVKGKVVEVRDRGLEYGGDAVNDKLNNISDDGLIGKAKSQIVEHNVPDVAKEKITEASDSVINDDNMIDSMKDKIESTGVLGSFGFNNETSNKDDPPTNEKAVDVQDVMSAEKVTNVESEPPTLEIDTVNALGDDMDYQLQEVDISQSNEDDFGKVFADHRQSMREGNTSPLFHQDASRFHSTGTLSTSDSKKVLKEEKAKNGSNYTVNAMPTDEERPQKGCASILKGFFCPKRGSWQPDSYF</sequence>
<feature type="region of interest" description="Disordered" evidence="1">
    <location>
        <begin position="453"/>
        <end position="491"/>
    </location>
</feature>
<feature type="compositionally biased region" description="Basic and acidic residues" evidence="1">
    <location>
        <begin position="127"/>
        <end position="136"/>
    </location>
</feature>
<feature type="compositionally biased region" description="Basic and acidic residues" evidence="1">
    <location>
        <begin position="71"/>
        <end position="83"/>
    </location>
</feature>
<feature type="compositionally biased region" description="Basic and acidic residues" evidence="1">
    <location>
        <begin position="462"/>
        <end position="473"/>
    </location>
</feature>
<dbReference type="EMBL" id="KB201205">
    <property type="protein sequence ID" value="ESO98911.1"/>
    <property type="molecule type" value="Genomic_DNA"/>
</dbReference>
<gene>
    <name evidence="2" type="ORF">LOTGIDRAFT_231242</name>
</gene>
<feature type="region of interest" description="Disordered" evidence="1">
    <location>
        <begin position="188"/>
        <end position="245"/>
    </location>
</feature>
<dbReference type="RefSeq" id="XP_009050535.1">
    <property type="nucleotide sequence ID" value="XM_009052287.1"/>
</dbReference>
<dbReference type="GeneID" id="20248523"/>
<accession>V4AYX2</accession>
<evidence type="ECO:0000313" key="3">
    <source>
        <dbReference type="Proteomes" id="UP000030746"/>
    </source>
</evidence>
<protein>
    <submittedName>
        <fullName evidence="2">Uncharacterized protein</fullName>
    </submittedName>
</protein>
<reference evidence="2 3" key="1">
    <citation type="journal article" date="2013" name="Nature">
        <title>Insights into bilaterian evolution from three spiralian genomes.</title>
        <authorList>
            <person name="Simakov O."/>
            <person name="Marletaz F."/>
            <person name="Cho S.J."/>
            <person name="Edsinger-Gonzales E."/>
            <person name="Havlak P."/>
            <person name="Hellsten U."/>
            <person name="Kuo D.H."/>
            <person name="Larsson T."/>
            <person name="Lv J."/>
            <person name="Arendt D."/>
            <person name="Savage R."/>
            <person name="Osoegawa K."/>
            <person name="de Jong P."/>
            <person name="Grimwood J."/>
            <person name="Chapman J.A."/>
            <person name="Shapiro H."/>
            <person name="Aerts A."/>
            <person name="Otillar R.P."/>
            <person name="Terry A.Y."/>
            <person name="Boore J.L."/>
            <person name="Grigoriev I.V."/>
            <person name="Lindberg D.R."/>
            <person name="Seaver E.C."/>
            <person name="Weisblat D.A."/>
            <person name="Putnam N.H."/>
            <person name="Rokhsar D.S."/>
        </authorList>
    </citation>
    <scope>NUCLEOTIDE SEQUENCE [LARGE SCALE GENOMIC DNA]</scope>
</reference>
<dbReference type="OrthoDB" id="6119736at2759"/>
<dbReference type="CTD" id="20248523"/>